<keyword evidence="4" id="KW-0997">Cell inner membrane</keyword>
<feature type="transmembrane region" description="Helical" evidence="9">
    <location>
        <begin position="233"/>
        <end position="254"/>
    </location>
</feature>
<feature type="transmembrane region" description="Helical" evidence="9">
    <location>
        <begin position="266"/>
        <end position="285"/>
    </location>
</feature>
<feature type="transmembrane region" description="Helical" evidence="9">
    <location>
        <begin position="141"/>
        <end position="159"/>
    </location>
</feature>
<dbReference type="AlphaFoldDB" id="A0A4V3B2E5"/>
<dbReference type="PANTHER" id="PTHR32196:SF21">
    <property type="entry name" value="ABC TRANSPORTER PERMEASE PROTEIN YPHD-RELATED"/>
    <property type="match status" value="1"/>
</dbReference>
<feature type="transmembrane region" description="Helical" evidence="9">
    <location>
        <begin position="114"/>
        <end position="134"/>
    </location>
</feature>
<dbReference type="Pfam" id="PF02653">
    <property type="entry name" value="BPD_transp_2"/>
    <property type="match status" value="1"/>
</dbReference>
<evidence type="ECO:0000256" key="9">
    <source>
        <dbReference type="SAM" id="Phobius"/>
    </source>
</evidence>
<dbReference type="GO" id="GO:0005886">
    <property type="term" value="C:plasma membrane"/>
    <property type="evidence" value="ECO:0007669"/>
    <property type="project" value="UniProtKB-SubCell"/>
</dbReference>
<comment type="subcellular location">
    <subcellularLocation>
        <location evidence="1">Cell membrane</location>
        <topology evidence="1">Multi-pass membrane protein</topology>
    </subcellularLocation>
</comment>
<comment type="caution">
    <text evidence="10">The sequence shown here is derived from an EMBL/GenBank/DDBJ whole genome shotgun (WGS) entry which is preliminary data.</text>
</comment>
<dbReference type="PANTHER" id="PTHR32196">
    <property type="entry name" value="ABC TRANSPORTER PERMEASE PROTEIN YPHD-RELATED-RELATED"/>
    <property type="match status" value="1"/>
</dbReference>
<sequence>MTTNATLDRPPAPDSGAPATGDRPRRFRPRNLWQTVGPFGVFVALFALVAVLQPAFVGGGGLRILAVQAASILLIALGQAMVLHVGSIDLSNAAMAILSAIVLALTLGPLAGGGLVVSIGLVTVIGAINGLLVAFAQVPSFALTLGTLGIVQAASLLASDATTVYASGNSELLAPLFGTAIAGLATAFWVGVLLAVVLWAVLRFTRVGQGMTAVGLNETGAIFSGLRTRLLKVVAFTISGFLAGVAGVMIIAQAGAASSFGLGSDLLLPGIAAAMVGGTAITGGVTNPVNVVFGALTIALTPIAAAAVGVTSQAQSLVYGLVIIVAVALTMGRNRNRIVK</sequence>
<keyword evidence="7 9" id="KW-0472">Membrane</keyword>
<evidence type="ECO:0000256" key="3">
    <source>
        <dbReference type="ARBA" id="ARBA00022475"/>
    </source>
</evidence>
<dbReference type="RefSeq" id="WP_133411122.1">
    <property type="nucleotide sequence ID" value="NZ_SMZT01000007.1"/>
</dbReference>
<accession>A0A4V3B2E5</accession>
<dbReference type="InterPro" id="IPR001851">
    <property type="entry name" value="ABC_transp_permease"/>
</dbReference>
<evidence type="ECO:0000313" key="10">
    <source>
        <dbReference type="EMBL" id="TDL40158.1"/>
    </source>
</evidence>
<dbReference type="Proteomes" id="UP000295163">
    <property type="component" value="Unassembled WGS sequence"/>
</dbReference>
<feature type="region of interest" description="Disordered" evidence="8">
    <location>
        <begin position="1"/>
        <end position="26"/>
    </location>
</feature>
<evidence type="ECO:0000256" key="8">
    <source>
        <dbReference type="SAM" id="MobiDB-lite"/>
    </source>
</evidence>
<feature type="transmembrane region" description="Helical" evidence="9">
    <location>
        <begin position="179"/>
        <end position="202"/>
    </location>
</feature>
<dbReference type="GO" id="GO:0022857">
    <property type="term" value="F:transmembrane transporter activity"/>
    <property type="evidence" value="ECO:0007669"/>
    <property type="project" value="InterPro"/>
</dbReference>
<protein>
    <submittedName>
        <fullName evidence="10">ABC transporter permease</fullName>
    </submittedName>
</protein>
<dbReference type="GeneID" id="64348590"/>
<dbReference type="EMBL" id="SMZT01000007">
    <property type="protein sequence ID" value="TDL40158.1"/>
    <property type="molecule type" value="Genomic_DNA"/>
</dbReference>
<proteinExistence type="predicted"/>
<evidence type="ECO:0000256" key="6">
    <source>
        <dbReference type="ARBA" id="ARBA00022989"/>
    </source>
</evidence>
<feature type="transmembrane region" description="Helical" evidence="9">
    <location>
        <begin position="90"/>
        <end position="108"/>
    </location>
</feature>
<dbReference type="CDD" id="cd06579">
    <property type="entry name" value="TM_PBP1_transp_AraH_like"/>
    <property type="match status" value="1"/>
</dbReference>
<keyword evidence="2" id="KW-0813">Transport</keyword>
<feature type="transmembrane region" description="Helical" evidence="9">
    <location>
        <begin position="64"/>
        <end position="83"/>
    </location>
</feature>
<keyword evidence="6 9" id="KW-1133">Transmembrane helix</keyword>
<evidence type="ECO:0000256" key="4">
    <source>
        <dbReference type="ARBA" id="ARBA00022519"/>
    </source>
</evidence>
<keyword evidence="5 9" id="KW-0812">Transmembrane</keyword>
<name>A0A4V3B2E5_KOCRO</name>
<evidence type="ECO:0000256" key="1">
    <source>
        <dbReference type="ARBA" id="ARBA00004651"/>
    </source>
</evidence>
<evidence type="ECO:0000256" key="2">
    <source>
        <dbReference type="ARBA" id="ARBA00022448"/>
    </source>
</evidence>
<evidence type="ECO:0000256" key="5">
    <source>
        <dbReference type="ARBA" id="ARBA00022692"/>
    </source>
</evidence>
<feature type="transmembrane region" description="Helical" evidence="9">
    <location>
        <begin position="292"/>
        <end position="310"/>
    </location>
</feature>
<reference evidence="10 11" key="1">
    <citation type="submission" date="2019-03" db="EMBL/GenBank/DDBJ databases">
        <title>Genome Sequencing and Assembly of Various Microbes Isolated from Partially Reclaimed Soil and Acid Mine Drainage (AMD) Site.</title>
        <authorList>
            <person name="Steinbock B."/>
            <person name="Bechtold R."/>
            <person name="Sevigny J.L."/>
            <person name="Thomas D."/>
            <person name="Cuthill L.R."/>
            <person name="Aveiro Johannsen E.J."/>
            <person name="Thomas K."/>
            <person name="Ghosh A."/>
        </authorList>
    </citation>
    <scope>NUCLEOTIDE SEQUENCE [LARGE SCALE GENOMIC DNA]</scope>
    <source>
        <strain evidence="10 11">S-A3</strain>
    </source>
</reference>
<keyword evidence="3" id="KW-1003">Cell membrane</keyword>
<organism evidence="10 11">
    <name type="scientific">Kocuria rosea</name>
    <name type="common">Deinococcus erythromyxa</name>
    <name type="synonym">Micrococcus rubens</name>
    <dbReference type="NCBI Taxonomy" id="1275"/>
    <lineage>
        <taxon>Bacteria</taxon>
        <taxon>Bacillati</taxon>
        <taxon>Actinomycetota</taxon>
        <taxon>Actinomycetes</taxon>
        <taxon>Micrococcales</taxon>
        <taxon>Micrococcaceae</taxon>
        <taxon>Kocuria</taxon>
    </lineage>
</organism>
<feature type="transmembrane region" description="Helical" evidence="9">
    <location>
        <begin position="32"/>
        <end position="52"/>
    </location>
</feature>
<evidence type="ECO:0000313" key="11">
    <source>
        <dbReference type="Proteomes" id="UP000295163"/>
    </source>
</evidence>
<evidence type="ECO:0000256" key="7">
    <source>
        <dbReference type="ARBA" id="ARBA00023136"/>
    </source>
</evidence>
<gene>
    <name evidence="10" type="ORF">E2R59_14285</name>
</gene>
<feature type="transmembrane region" description="Helical" evidence="9">
    <location>
        <begin position="316"/>
        <end position="332"/>
    </location>
</feature>